<dbReference type="CDD" id="cd06260">
    <property type="entry name" value="DUF820-like"/>
    <property type="match status" value="1"/>
</dbReference>
<dbReference type="EMBL" id="MJGC01000064">
    <property type="protein sequence ID" value="OEJ74619.1"/>
    <property type="molecule type" value="Genomic_DNA"/>
</dbReference>
<gene>
    <name evidence="2" type="ORF">BH720_13685</name>
</gene>
<dbReference type="Pfam" id="PF05685">
    <property type="entry name" value="Uma2"/>
    <property type="match status" value="1"/>
</dbReference>
<dbReference type="STRING" id="1781255.BH720_13685"/>
<dbReference type="Gene3D" id="3.90.1570.10">
    <property type="entry name" value="tt1808, chain A"/>
    <property type="match status" value="1"/>
</dbReference>
<dbReference type="InterPro" id="IPR011335">
    <property type="entry name" value="Restrct_endonuc-II-like"/>
</dbReference>
<dbReference type="AlphaFoldDB" id="A0A1E5QIV8"/>
<accession>A0A1E5QIV8</accession>
<dbReference type="SUPFAM" id="SSF52980">
    <property type="entry name" value="Restriction endonuclease-like"/>
    <property type="match status" value="1"/>
</dbReference>
<evidence type="ECO:0000259" key="1">
    <source>
        <dbReference type="Pfam" id="PF05685"/>
    </source>
</evidence>
<evidence type="ECO:0000313" key="2">
    <source>
        <dbReference type="EMBL" id="OEJ74619.1"/>
    </source>
</evidence>
<sequence>MLTLDLRQNLELTDDQFEKICQANQNLKFERTATGELIILSLTGGETGERNASLTGQLWLWNRQSKSGHAFDSSTGFRLPNGAIRSPDAAWISQERWQGLTAQQRRKLVPICPDFIVELCSPSDNLEDVQLKMQEFLENGIKLGWLIDPETKTLEIYRPNQEREILHHPTTLSEEDLLPGFSLDLSDILAD</sequence>
<dbReference type="OrthoDB" id="455378at2"/>
<organism evidence="2">
    <name type="scientific">Desertifilum tharense IPPAS B-1220</name>
    <dbReference type="NCBI Taxonomy" id="1781255"/>
    <lineage>
        <taxon>Bacteria</taxon>
        <taxon>Bacillati</taxon>
        <taxon>Cyanobacteriota</taxon>
        <taxon>Cyanophyceae</taxon>
        <taxon>Desertifilales</taxon>
        <taxon>Desertifilaceae</taxon>
        <taxon>Desertifilum</taxon>
    </lineage>
</organism>
<dbReference type="InterPro" id="IPR012296">
    <property type="entry name" value="Nuclease_put_TT1808"/>
</dbReference>
<proteinExistence type="predicted"/>
<feature type="domain" description="Putative restriction endonuclease" evidence="1">
    <location>
        <begin position="15"/>
        <end position="185"/>
    </location>
</feature>
<dbReference type="InterPro" id="IPR008538">
    <property type="entry name" value="Uma2"/>
</dbReference>
<dbReference type="PANTHER" id="PTHR34107">
    <property type="entry name" value="SLL0198 PROTEIN-RELATED"/>
    <property type="match status" value="1"/>
</dbReference>
<dbReference type="PANTHER" id="PTHR34107:SF7">
    <property type="entry name" value="SLR2092 PROTEIN"/>
    <property type="match status" value="1"/>
</dbReference>
<reference evidence="2" key="1">
    <citation type="submission" date="2016-09" db="EMBL/GenBank/DDBJ databases">
        <title>Draft genome of thermotolerant cyanobacterium Desertifilum sp. strain IPPAS B-1220.</title>
        <authorList>
            <person name="Sinetova M.A."/>
            <person name="Bolakhan K."/>
            <person name="Zayadan B.K."/>
            <person name="Mironov K.S."/>
            <person name="Ustinova V."/>
            <person name="Kupriyanova E.V."/>
            <person name="Sidorov R.A."/>
            <person name="Skrypnik A.N."/>
            <person name="Gogoleva N.E."/>
            <person name="Gogolev Y.V."/>
            <person name="Los D.A."/>
        </authorList>
    </citation>
    <scope>NUCLEOTIDE SEQUENCE [LARGE SCALE GENOMIC DNA]</scope>
    <source>
        <strain evidence="2">IPPAS B-1220</strain>
    </source>
</reference>
<comment type="caution">
    <text evidence="2">The sequence shown here is derived from an EMBL/GenBank/DDBJ whole genome shotgun (WGS) entry which is preliminary data.</text>
</comment>
<protein>
    <recommendedName>
        <fullName evidence="1">Putative restriction endonuclease domain-containing protein</fullName>
    </recommendedName>
</protein>
<dbReference type="RefSeq" id="WP_069967776.1">
    <property type="nucleotide sequence ID" value="NZ_CM124774.1"/>
</dbReference>
<name>A0A1E5QIV8_9CYAN</name>